<accession>A0A3R6Y2E1</accession>
<dbReference type="EMBL" id="QUTG01001907">
    <property type="protein sequence ID" value="RHY98382.1"/>
    <property type="molecule type" value="Genomic_DNA"/>
</dbReference>
<evidence type="ECO:0000313" key="3">
    <source>
        <dbReference type="Proteomes" id="UP000285430"/>
    </source>
</evidence>
<evidence type="ECO:0000313" key="1">
    <source>
        <dbReference type="EMBL" id="RHY98382.1"/>
    </source>
</evidence>
<dbReference type="AlphaFoldDB" id="A0A3R6Y2E1"/>
<evidence type="ECO:0000313" key="4">
    <source>
        <dbReference type="Proteomes" id="UP000285712"/>
    </source>
</evidence>
<reference evidence="3 4" key="1">
    <citation type="submission" date="2018-08" db="EMBL/GenBank/DDBJ databases">
        <title>Aphanomyces genome sequencing and annotation.</title>
        <authorList>
            <person name="Minardi D."/>
            <person name="Oidtmann B."/>
            <person name="Van Der Giezen M."/>
            <person name="Studholme D.J."/>
        </authorList>
    </citation>
    <scope>NUCLEOTIDE SEQUENCE [LARGE SCALE GENOMIC DNA]</scope>
    <source>
        <strain evidence="2 3">Da</strain>
        <strain evidence="1 4">Sv</strain>
    </source>
</reference>
<comment type="caution">
    <text evidence="1">The sequence shown here is derived from an EMBL/GenBank/DDBJ whole genome shotgun (WGS) entry which is preliminary data.</text>
</comment>
<evidence type="ECO:0000313" key="2">
    <source>
        <dbReference type="EMBL" id="RHZ16390.1"/>
    </source>
</evidence>
<dbReference type="Proteomes" id="UP000285430">
    <property type="component" value="Unassembled WGS sequence"/>
</dbReference>
<sequence>MARTWEVAMYNAMEKLTRETQEMKDAAIEADDDEVEGRWNHHMSWEMTFCDVCDNKDWIIQKLVVISHDDL</sequence>
<protein>
    <submittedName>
        <fullName evidence="1">Uncharacterized protein</fullName>
    </submittedName>
</protein>
<dbReference type="EMBL" id="QUTH01003941">
    <property type="protein sequence ID" value="RHZ16390.1"/>
    <property type="molecule type" value="Genomic_DNA"/>
</dbReference>
<proteinExistence type="predicted"/>
<gene>
    <name evidence="1" type="ORF">DYB35_008000</name>
    <name evidence="2" type="ORF">DYB37_008450</name>
</gene>
<organism evidence="1 4">
    <name type="scientific">Aphanomyces astaci</name>
    <name type="common">Crayfish plague agent</name>
    <dbReference type="NCBI Taxonomy" id="112090"/>
    <lineage>
        <taxon>Eukaryota</taxon>
        <taxon>Sar</taxon>
        <taxon>Stramenopiles</taxon>
        <taxon>Oomycota</taxon>
        <taxon>Saprolegniomycetes</taxon>
        <taxon>Saprolegniales</taxon>
        <taxon>Verrucalvaceae</taxon>
        <taxon>Aphanomyces</taxon>
    </lineage>
</organism>
<dbReference type="Proteomes" id="UP000285712">
    <property type="component" value="Unassembled WGS sequence"/>
</dbReference>
<name>A0A3R6Y2E1_APHAT</name>